<protein>
    <recommendedName>
        <fullName evidence="10">Phosphoribosylformylglycinamidine synthase subunit PurL</fullName>
        <shortName evidence="10">FGAM synthase</shortName>
        <ecNumber evidence="10">6.3.5.3</ecNumber>
    </recommendedName>
    <alternativeName>
        <fullName evidence="10">Formylglycinamide ribonucleotide amidotransferase subunit II</fullName>
        <shortName evidence="10">FGAR amidotransferase II</shortName>
        <shortName evidence="10">FGAR-AT II</shortName>
    </alternativeName>
    <alternativeName>
        <fullName evidence="10">Glutamine amidotransferase PurL</fullName>
    </alternativeName>
    <alternativeName>
        <fullName evidence="10">Phosphoribosylformylglycinamidine synthase subunit II</fullName>
    </alternativeName>
</protein>
<dbReference type="PROSITE" id="PS50819">
    <property type="entry name" value="INTEIN_ENDONUCLEASE"/>
    <property type="match status" value="1"/>
</dbReference>
<feature type="binding site" evidence="10">
    <location>
        <position position="1004"/>
    </location>
    <ligand>
        <name>substrate</name>
    </ligand>
</feature>
<sequence length="1215" mass="134470">MTETMLEKALALGMTEDEFRQVCEILGREPTDTELAMFSVEWSEHCGYGRSKRWLKLLPRNIGKYRAVVGGDAGGIEVKPGLWVLFKMESHNHPSQIEPKSGAATGIGGIVRDILAMGARPIALVDTLRFAEPSDLKARYIFTGVVDGISWYGNCLAPEEIVVARINGQVKILSIGSFCESVLAGQNNCETTEVLSFDPITFEPCWTRVSRAFKRKADRLLEIRTSMGRRLKLTPEHPCLVLGEQGWTIKSAQQLRIGDRLPLISHLPIDPNAPRQLDLIELLGGLREDIFVEIRIPAKKAAKAREILRSVITSAQKRFSYLKHGRFPLSVYRLLEKELSLSRRKARLYLRGGKVNRVPAVISVDEKFARLVGYYLSEGCCSQHGSTYRLIWVFNRKEQEYVEDLCAILRQLRVRFKVVHNETTTKIIVSSWFLGVLFKEVLKCGERAENKSVPDLLMFHEPALRLQVLIGLFRGDGSVTTRKSEKGNPVKISFATASRKLFEQVILLLQDIGIVPACYSKDSSEAIICGRNHQTLPMYFVEIHSIESVKKMSRWFSRTINSRIQKKLKNCVKPQCSYPRHKWHGNFATVKIVDVQETTGSTVYDLEVENTHLFVTSGGVITHNCIGIPTVAGEVGFNDCYKTNCLVGVMCVGVAWEHELMTSAAKGPGNAVVYVGNATGRDGIGGCSILASKEMREELEMRPTVQLGDPFAEKCLIEACLEAFKTGAVVAVKDMGAAGLTCTTVEMAAAGNVGMVVDISLVPKREPDMEAWEVMMSESQERMLLVVQKGREDEVKRIFDKWGLHCVVIGQITDDGIVRIYDGKKLVAQIPAKAIAEAPIKELPMQKPEYIEQVRRFDFSQLPEPDDYTDALLHLLSSPNIASKAWVYEQYDHMVQVNTVVPPGAADAAVLRLKDWDEKLGIAVTADCNSLYCYLDPYLGAQLAVAEAARNLSCVGAEPAGVTDCLCFGNPDKPDRYWQFVESVKGIADACRELVVPVVSGNVSFYNESEMSVIHPSPLIGMVGVLEDVSRHATMSFKDEGDIIVLLGVCRGELGGSEYLRWRFGLEVGEPPRLDWRLEKAVQLVCREGIRQGIIKSAHDCAEGGLAVCLAECCIAGEIGATVNLTADAIQSPIAGRYSPILFGETVSRIVVTVAPSKLSELSAIAKEHNCPMFVLGKVGGRELVIAFEGKELVREEVRNLKAVWSTALTQQIDP</sequence>
<evidence type="ECO:0000256" key="6">
    <source>
        <dbReference type="ARBA" id="ARBA00022813"/>
    </source>
</evidence>
<evidence type="ECO:0000313" key="13">
    <source>
        <dbReference type="Proteomes" id="UP001204798"/>
    </source>
</evidence>
<keyword evidence="13" id="KW-1185">Reference proteome</keyword>
<dbReference type="NCBIfam" id="NF002290">
    <property type="entry name" value="PRK01213.1"/>
    <property type="match status" value="1"/>
</dbReference>
<reference evidence="12 13" key="1">
    <citation type="submission" date="2022-08" db="EMBL/GenBank/DDBJ databases">
        <title>Bacterial and archaeal communities from various locations to study Microbial Dark Matter (Phase II).</title>
        <authorList>
            <person name="Stepanauskas R."/>
        </authorList>
    </citation>
    <scope>NUCLEOTIDE SEQUENCE [LARGE SCALE GENOMIC DNA]</scope>
    <source>
        <strain evidence="12 13">PD1</strain>
    </source>
</reference>
<keyword evidence="7 10" id="KW-0067">ATP-binding</keyword>
<comment type="similarity">
    <text evidence="10">Belongs to the FGAMS family.</text>
</comment>
<dbReference type="NCBIfam" id="TIGR01736">
    <property type="entry name" value="FGAM_synth_II"/>
    <property type="match status" value="1"/>
</dbReference>
<evidence type="ECO:0000256" key="2">
    <source>
        <dbReference type="ARBA" id="ARBA00022598"/>
    </source>
</evidence>
<dbReference type="SUPFAM" id="SSF55608">
    <property type="entry name" value="Homing endonucleases"/>
    <property type="match status" value="1"/>
</dbReference>
<dbReference type="InterPro" id="IPR036844">
    <property type="entry name" value="Hint_dom_sf"/>
</dbReference>
<dbReference type="EC" id="6.3.5.3" evidence="10"/>
<dbReference type="InterPro" id="IPR041609">
    <property type="entry name" value="PurL_linker"/>
</dbReference>
<keyword evidence="6" id="KW-0068">Autocatalytic cleavage</keyword>
<evidence type="ECO:0000313" key="12">
    <source>
        <dbReference type="EMBL" id="MCS3917678.1"/>
    </source>
</evidence>
<dbReference type="NCBIfam" id="TIGR01443">
    <property type="entry name" value="intein_Cterm"/>
    <property type="match status" value="1"/>
</dbReference>
<dbReference type="Pfam" id="PF18072">
    <property type="entry name" value="FGAR-AT_linker"/>
    <property type="match status" value="1"/>
</dbReference>
<dbReference type="SUPFAM" id="SSF51294">
    <property type="entry name" value="Hedgehog/intein (Hint) domain"/>
    <property type="match status" value="1"/>
</dbReference>
<dbReference type="Gene3D" id="2.170.16.10">
    <property type="entry name" value="Hedgehog/Intein (Hint) domain"/>
    <property type="match status" value="1"/>
</dbReference>
<dbReference type="Pfam" id="PF14528">
    <property type="entry name" value="LAGLIDADG_3"/>
    <property type="match status" value="1"/>
</dbReference>
<comment type="subcellular location">
    <subcellularLocation>
        <location evidence="10">Cytoplasm</location>
    </subcellularLocation>
</comment>
<feature type="binding site" evidence="10">
    <location>
        <position position="1001"/>
    </location>
    <ligand>
        <name>ATP</name>
        <dbReference type="ChEBI" id="CHEBI:30616"/>
    </ligand>
</feature>
<proteinExistence type="inferred from homology"/>
<evidence type="ECO:0000256" key="4">
    <source>
        <dbReference type="ARBA" id="ARBA00022741"/>
    </source>
</evidence>
<dbReference type="PROSITE" id="PS50818">
    <property type="entry name" value="INTEIN_C_TER"/>
    <property type="match status" value="1"/>
</dbReference>
<organism evidence="12 13">
    <name type="scientific">Candidatus Fervidibacter sacchari</name>
    <dbReference type="NCBI Taxonomy" id="1448929"/>
    <lineage>
        <taxon>Bacteria</taxon>
        <taxon>Candidatus Fervidibacterota</taxon>
        <taxon>Candidatus Fervidibacter</taxon>
    </lineage>
</organism>
<dbReference type="Proteomes" id="UP001204798">
    <property type="component" value="Unassembled WGS sequence"/>
</dbReference>
<dbReference type="RefSeq" id="WP_259091996.1">
    <property type="nucleotide sequence ID" value="NZ_CP130454.1"/>
</dbReference>
<dbReference type="Pfam" id="PF14890">
    <property type="entry name" value="Intein_splicing"/>
    <property type="match status" value="1"/>
</dbReference>
<dbReference type="EMBL" id="JANUCP010000001">
    <property type="protein sequence ID" value="MCS3917678.1"/>
    <property type="molecule type" value="Genomic_DNA"/>
</dbReference>
<dbReference type="SUPFAM" id="SSF56042">
    <property type="entry name" value="PurM C-terminal domain-like"/>
    <property type="match status" value="2"/>
</dbReference>
<keyword evidence="9" id="KW-0651">Protein splicing</keyword>
<dbReference type="PROSITE" id="PS50817">
    <property type="entry name" value="INTEIN_N_TER"/>
    <property type="match status" value="1"/>
</dbReference>
<feature type="binding site" evidence="10">
    <location>
        <position position="1002"/>
    </location>
    <ligand>
        <name>Mg(2+)</name>
        <dbReference type="ChEBI" id="CHEBI:18420"/>
        <label>1</label>
    </ligand>
</feature>
<evidence type="ECO:0000256" key="1">
    <source>
        <dbReference type="ARBA" id="ARBA00022490"/>
    </source>
</evidence>
<name>A0ABT2EI99_9BACT</name>
<feature type="binding site" evidence="10">
    <location>
        <position position="734"/>
    </location>
    <ligand>
        <name>Mg(2+)</name>
        <dbReference type="ChEBI" id="CHEBI:18420"/>
        <label>2</label>
    </ligand>
</feature>
<dbReference type="Pfam" id="PF00586">
    <property type="entry name" value="AIRS"/>
    <property type="match status" value="2"/>
</dbReference>
<dbReference type="InterPro" id="IPR027434">
    <property type="entry name" value="Homing_endonucl"/>
</dbReference>
<evidence type="ECO:0000256" key="7">
    <source>
        <dbReference type="ARBA" id="ARBA00022840"/>
    </source>
</evidence>
<dbReference type="InterPro" id="IPR010918">
    <property type="entry name" value="PurM-like_C_dom"/>
</dbReference>
<dbReference type="SMART" id="SM00305">
    <property type="entry name" value="HintC"/>
    <property type="match status" value="1"/>
</dbReference>
<dbReference type="InterPro" id="IPR004860">
    <property type="entry name" value="LAGLIDADG_dom"/>
</dbReference>
<dbReference type="InterPro" id="IPR003586">
    <property type="entry name" value="Hint_dom_C"/>
</dbReference>
<dbReference type="GO" id="GO:0004642">
    <property type="term" value="F:phosphoribosylformylglycinamidine synthase activity"/>
    <property type="evidence" value="ECO:0007669"/>
    <property type="project" value="UniProtKB-EC"/>
</dbReference>
<keyword evidence="2 10" id="KW-0436">Ligase</keyword>
<evidence type="ECO:0000256" key="8">
    <source>
        <dbReference type="ARBA" id="ARBA00022842"/>
    </source>
</evidence>
<accession>A0ABT2EI99</accession>
<comment type="caution">
    <text evidence="12">The sequence shown here is derived from an EMBL/GenBank/DDBJ whole genome shotgun (WGS) entry which is preliminary data.</text>
</comment>
<dbReference type="SMART" id="SM00306">
    <property type="entry name" value="HintN"/>
    <property type="match status" value="1"/>
</dbReference>
<feature type="binding site" evidence="10">
    <location>
        <position position="964"/>
    </location>
    <ligand>
        <name>ATP</name>
        <dbReference type="ChEBI" id="CHEBI:30616"/>
    </ligand>
</feature>
<dbReference type="HAMAP" id="MF_00420">
    <property type="entry name" value="PurL_2"/>
    <property type="match status" value="1"/>
</dbReference>
<comment type="pathway">
    <text evidence="10">Purine metabolism; IMP biosynthesis via de novo pathway; 5-amino-1-(5-phospho-D-ribosyl)imidazole from N(2)-formyl-N(1)-(5-phospho-D-ribosyl)glycinamide: step 1/2.</text>
</comment>
<dbReference type="SUPFAM" id="SSF55326">
    <property type="entry name" value="PurM N-terminal domain-like"/>
    <property type="match status" value="2"/>
</dbReference>
<evidence type="ECO:0000256" key="5">
    <source>
        <dbReference type="ARBA" id="ARBA00022755"/>
    </source>
</evidence>
<feature type="binding site" evidence="10">
    <location>
        <position position="706"/>
    </location>
    <ligand>
        <name>substrate</name>
    </ligand>
</feature>
<dbReference type="CDD" id="cd02204">
    <property type="entry name" value="PurL_repeat2"/>
    <property type="match status" value="1"/>
</dbReference>
<evidence type="ECO:0000259" key="11">
    <source>
        <dbReference type="PROSITE" id="PS50819"/>
    </source>
</evidence>
<comment type="catalytic activity">
    <reaction evidence="10">
        <text>N(2)-formyl-N(1)-(5-phospho-beta-D-ribosyl)glycinamide + L-glutamine + ATP + H2O = 2-formamido-N(1)-(5-O-phospho-beta-D-ribosyl)acetamidine + L-glutamate + ADP + phosphate + H(+)</text>
        <dbReference type="Rhea" id="RHEA:17129"/>
        <dbReference type="ChEBI" id="CHEBI:15377"/>
        <dbReference type="ChEBI" id="CHEBI:15378"/>
        <dbReference type="ChEBI" id="CHEBI:29985"/>
        <dbReference type="ChEBI" id="CHEBI:30616"/>
        <dbReference type="ChEBI" id="CHEBI:43474"/>
        <dbReference type="ChEBI" id="CHEBI:58359"/>
        <dbReference type="ChEBI" id="CHEBI:147286"/>
        <dbReference type="ChEBI" id="CHEBI:147287"/>
        <dbReference type="ChEBI" id="CHEBI:456216"/>
        <dbReference type="EC" id="6.3.5.3"/>
    </reaction>
</comment>
<dbReference type="InterPro" id="IPR006141">
    <property type="entry name" value="Intein_N"/>
</dbReference>
<feature type="domain" description="DOD-type homing endonuclease" evidence="11">
    <location>
        <begin position="371"/>
        <end position="514"/>
    </location>
</feature>
<evidence type="ECO:0000256" key="3">
    <source>
        <dbReference type="ARBA" id="ARBA00022723"/>
    </source>
</evidence>
<dbReference type="InterPro" id="IPR010074">
    <property type="entry name" value="PRibForGlyAmidine_synth_PurL"/>
</dbReference>
<keyword evidence="1 10" id="KW-0963">Cytoplasm</keyword>
<feature type="binding site" evidence="10">
    <location>
        <begin position="778"/>
        <end position="780"/>
    </location>
    <ligand>
        <name>substrate</name>
    </ligand>
</feature>
<dbReference type="InterPro" id="IPR030934">
    <property type="entry name" value="Intein_C"/>
</dbReference>
<keyword evidence="5 10" id="KW-0658">Purine biosynthesis</keyword>
<dbReference type="InterPro" id="IPR036676">
    <property type="entry name" value="PurM-like_C_sf"/>
</dbReference>
<dbReference type="PRINTS" id="PR00379">
    <property type="entry name" value="INTEIN"/>
</dbReference>
<comment type="caution">
    <text evidence="10">Lacks conserved residue(s) required for the propagation of feature annotation.</text>
</comment>
<gene>
    <name evidence="10" type="primary">purL</name>
    <name evidence="12" type="ORF">M2350_000075</name>
</gene>
<dbReference type="InterPro" id="IPR006142">
    <property type="entry name" value="INTEIN"/>
</dbReference>
<dbReference type="InterPro" id="IPR016188">
    <property type="entry name" value="PurM-like_N"/>
</dbReference>
<comment type="function">
    <text evidence="10">Part of the phosphoribosylformylglycinamidine synthase complex involved in the purines biosynthetic pathway. Catalyzes the ATP-dependent conversion of formylglycinamide ribonucleotide (FGAR) and glutamine to yield formylglycinamidine ribonucleotide (FGAM) and glutamate. The FGAM synthase complex is composed of three subunits. PurQ produces an ammonia molecule by converting glutamine to glutamate. PurL transfers the ammonia molecule to FGAR to form FGAM in an ATP-dependent manner. PurS interacts with PurQ and PurL and is thought to assist in the transfer of the ammonia molecule from PurQ to PurL.</text>
</comment>
<dbReference type="NCBIfam" id="TIGR01445">
    <property type="entry name" value="intein_Nterm"/>
    <property type="match status" value="1"/>
</dbReference>
<evidence type="ECO:0000256" key="10">
    <source>
        <dbReference type="HAMAP-Rule" id="MF_00420"/>
    </source>
</evidence>
<dbReference type="Gene3D" id="3.10.28.10">
    <property type="entry name" value="Homing endonucleases"/>
    <property type="match status" value="1"/>
</dbReference>
<keyword evidence="8 10" id="KW-0460">Magnesium</keyword>
<dbReference type="CDD" id="cd00081">
    <property type="entry name" value="Hint"/>
    <property type="match status" value="1"/>
</dbReference>
<comment type="subunit">
    <text evidence="10">Monomer. Part of the FGAM synthase complex composed of 1 PurL, 1 PurQ and 2 PurS subunits.</text>
</comment>
<dbReference type="PANTHER" id="PTHR43555:SF1">
    <property type="entry name" value="PHOSPHORIBOSYLFORMYLGLYCINAMIDINE SYNTHASE SUBUNIT PURL"/>
    <property type="match status" value="1"/>
</dbReference>
<dbReference type="Gene3D" id="3.30.1330.10">
    <property type="entry name" value="PurM-like, N-terminal domain"/>
    <property type="match status" value="3"/>
</dbReference>
<dbReference type="InterPro" id="IPR036921">
    <property type="entry name" value="PurM-like_N_sf"/>
</dbReference>
<dbReference type="Gene3D" id="3.90.650.10">
    <property type="entry name" value="PurM-like C-terminal domain"/>
    <property type="match status" value="3"/>
</dbReference>
<dbReference type="PANTHER" id="PTHR43555">
    <property type="entry name" value="PHOSPHORIBOSYLFORMYLGLYCINAMIDINE SYNTHASE SUBUNIT PURL"/>
    <property type="match status" value="1"/>
</dbReference>
<dbReference type="InterPro" id="IPR003587">
    <property type="entry name" value="Hint_dom_N"/>
</dbReference>
<dbReference type="Pfam" id="PF02769">
    <property type="entry name" value="AIRS_C"/>
    <property type="match status" value="2"/>
</dbReference>
<keyword evidence="4 10" id="KW-0547">Nucleotide-binding</keyword>
<keyword evidence="3 10" id="KW-0479">Metal-binding</keyword>
<dbReference type="InterPro" id="IPR004042">
    <property type="entry name" value="Intein_endonuc_central"/>
</dbReference>
<evidence type="ECO:0000256" key="9">
    <source>
        <dbReference type="ARBA" id="ARBA00023000"/>
    </source>
</evidence>